<gene>
    <name evidence="2" type="primary">MILR1</name>
</gene>
<evidence type="ECO:0000313" key="1">
    <source>
        <dbReference type="Proteomes" id="UP000694863"/>
    </source>
</evidence>
<dbReference type="RefSeq" id="XP_045155856.1">
    <property type="nucleotide sequence ID" value="XM_045299921.1"/>
</dbReference>
<keyword evidence="1" id="KW-1185">Reference proteome</keyword>
<sequence>MWTRTLLVFLFSLSIPETAPDKKPKEPKKITDECPLPKLVVKPCMVKKGQRVSLTCSIMEKYETPQNYSLYLGERHLKSEIAKGRSKSFNLSVSEDHDLGPYKCKVQVNNCSTVKYSAEFKLVFTGASPPRLNMESSVITKGQHVSLTCFTKKISQPLNYSLFRGQDHLKTEVEAGQLKISNITISKDGDLGPYKCRVQIPNSSCFKYSQEFNFTFEDPVATPVLNVDAIQTNSAQYIVTLRCISSQGSLPINYTFFESNVTLSTVSMNIREPAEIHITKNTRMEGTYKCKAKNKLPNHAKYSQPVLISITGEGGCPLCLQLLLPALVLVLIAIALILLCWQLPKHKARKAMRANVPKDNGVMTMEVTEYATICTIQADKESTSRLEPRQYVSTAQEGTDHSQEIHYATPIFQKVAPGKHEACSDGKTESVYSEVN</sequence>
<evidence type="ECO:0000313" key="2">
    <source>
        <dbReference type="RefSeq" id="XP_045155856.1"/>
    </source>
</evidence>
<proteinExistence type="predicted"/>
<accession>A0AC55DVT3</accession>
<reference evidence="2" key="1">
    <citation type="submission" date="2025-08" db="UniProtKB">
        <authorList>
            <consortium name="RefSeq"/>
        </authorList>
    </citation>
    <scope>IDENTIFICATION</scope>
</reference>
<organism evidence="1 2">
    <name type="scientific">Echinops telfairi</name>
    <name type="common">Lesser hedgehog tenrec</name>
    <dbReference type="NCBI Taxonomy" id="9371"/>
    <lineage>
        <taxon>Eukaryota</taxon>
        <taxon>Metazoa</taxon>
        <taxon>Chordata</taxon>
        <taxon>Craniata</taxon>
        <taxon>Vertebrata</taxon>
        <taxon>Euteleostomi</taxon>
        <taxon>Mammalia</taxon>
        <taxon>Eutheria</taxon>
        <taxon>Afrotheria</taxon>
        <taxon>Tenrecidae</taxon>
        <taxon>Tenrecinae</taxon>
        <taxon>Echinops</taxon>
    </lineage>
</organism>
<dbReference type="Proteomes" id="UP000694863">
    <property type="component" value="Unplaced"/>
</dbReference>
<name>A0AC55DVT3_ECHTE</name>
<protein>
    <submittedName>
        <fullName evidence="2">Allergin-1</fullName>
    </submittedName>
</protein>